<keyword evidence="2 3" id="KW-0067">ATP-binding</keyword>
<dbReference type="EMBL" id="KQ257458">
    <property type="protein sequence ID" value="KNC99182.1"/>
    <property type="molecule type" value="Genomic_DNA"/>
</dbReference>
<feature type="binding site" evidence="3">
    <location>
        <position position="267"/>
    </location>
    <ligand>
        <name>ATP</name>
        <dbReference type="ChEBI" id="CHEBI:30616"/>
    </ligand>
</feature>
<keyword evidence="6" id="KW-0418">Kinase</keyword>
<dbReference type="Proteomes" id="UP000053201">
    <property type="component" value="Unassembled WGS sequence"/>
</dbReference>
<dbReference type="Pfam" id="PF00069">
    <property type="entry name" value="Pkinase"/>
    <property type="match status" value="1"/>
</dbReference>
<evidence type="ECO:0000256" key="3">
    <source>
        <dbReference type="PROSITE-ProRule" id="PRU10141"/>
    </source>
</evidence>
<dbReference type="InterPro" id="IPR017441">
    <property type="entry name" value="Protein_kinase_ATP_BS"/>
</dbReference>
<evidence type="ECO:0000256" key="1">
    <source>
        <dbReference type="ARBA" id="ARBA00022741"/>
    </source>
</evidence>
<gene>
    <name evidence="6" type="ORF">SPPG_05437</name>
</gene>
<dbReference type="PROSITE" id="PS00107">
    <property type="entry name" value="PROTEIN_KINASE_ATP"/>
    <property type="match status" value="1"/>
</dbReference>
<dbReference type="InParanoid" id="A0A0L0HDH6"/>
<evidence type="ECO:0000256" key="2">
    <source>
        <dbReference type="ARBA" id="ARBA00022840"/>
    </source>
</evidence>
<dbReference type="STRING" id="645134.A0A0L0HDH6"/>
<dbReference type="PANTHER" id="PTHR24346">
    <property type="entry name" value="MAP/MICROTUBULE AFFINITY-REGULATING KINASE"/>
    <property type="match status" value="1"/>
</dbReference>
<dbReference type="AlphaFoldDB" id="A0A0L0HDH6"/>
<keyword evidence="7" id="KW-1185">Reference proteome</keyword>
<proteinExistence type="predicted"/>
<dbReference type="InterPro" id="IPR011009">
    <property type="entry name" value="Kinase-like_dom_sf"/>
</dbReference>
<keyword evidence="1 3" id="KW-0547">Nucleotide-binding</keyword>
<dbReference type="eggNOG" id="KOG0583">
    <property type="taxonomic scope" value="Eukaryota"/>
</dbReference>
<dbReference type="Gene3D" id="1.10.510.10">
    <property type="entry name" value="Transferase(Phosphotransferase) domain 1"/>
    <property type="match status" value="1"/>
</dbReference>
<dbReference type="SUPFAM" id="SSF56112">
    <property type="entry name" value="Protein kinase-like (PK-like)"/>
    <property type="match status" value="2"/>
</dbReference>
<sequence>MASYPPPAQGSEPSFPVSPPSSGVSPDTLFTTTPATTSSPTRTNGFASYIVAPQAALVHSSSAPSPLRRSVSRPLPSRHVSEHSALPRPRRIPFWRRLRRIFFRCFSFVFFLRPSSTTEHVRVKIRTDAKGRTVIKTRLIGRNTFHPFDDEDDEEEQHEEEEEEELQVERSIWQDWGDRQRPSLTGQQENGSSHLPADQTIAGGLADAADTVYDEVDNVMRVFAQTINTLPQELSNRYLFTGLLGYGGNGFVADALDRLDGKPVAAKFIARDRVAPASLIITDAYPFPIPVEADIMRNIKHPNIVGFLALYADDVFYVIIMEKVVHFLQHLEGDVQSLSNAESPAVTRNPTTRTTNKSSTSLTRSTTRTTRTSQRRFPECFPERFPDSPPTPTIPTSSSPSPITTTTTPNDIKHNDALSGDGWVTPPPPALADTSLRLTFLASRPQPPLTSLTRPRHGHPGDLDEFLALYHPLHPSIQRRLSRQLVSAYRELSLHNYCYLDFRGENVIITDTIHIKLVDFGMSQKNTGHFAVYGTRLFSAPEILAGGLYRGPEADIWALGCLLYMIATGGAMPFENIESALAGVVFFPESVEPDHRDFIKRMLTVQPYQRATVDEMCAHPWLRFREGEDI</sequence>
<dbReference type="PANTHER" id="PTHR24346:SF72">
    <property type="entry name" value="CAMK PROTEIN KINASE"/>
    <property type="match status" value="1"/>
</dbReference>
<evidence type="ECO:0000313" key="7">
    <source>
        <dbReference type="Proteomes" id="UP000053201"/>
    </source>
</evidence>
<dbReference type="InterPro" id="IPR000719">
    <property type="entry name" value="Prot_kinase_dom"/>
</dbReference>
<feature type="region of interest" description="Disordered" evidence="4">
    <location>
        <begin position="144"/>
        <end position="199"/>
    </location>
</feature>
<accession>A0A0L0HDH6</accession>
<dbReference type="RefSeq" id="XP_016607222.1">
    <property type="nucleotide sequence ID" value="XM_016753651.1"/>
</dbReference>
<dbReference type="Gene3D" id="3.30.200.20">
    <property type="entry name" value="Phosphorylase Kinase, domain 1"/>
    <property type="match status" value="1"/>
</dbReference>
<feature type="region of interest" description="Disordered" evidence="4">
    <location>
        <begin position="61"/>
        <end position="83"/>
    </location>
</feature>
<feature type="compositionally biased region" description="Low complexity" evidence="4">
    <location>
        <begin position="347"/>
        <end position="372"/>
    </location>
</feature>
<dbReference type="GO" id="GO:0005634">
    <property type="term" value="C:nucleus"/>
    <property type="evidence" value="ECO:0007669"/>
    <property type="project" value="TreeGrafter"/>
</dbReference>
<feature type="compositionally biased region" description="Low complexity" evidence="4">
    <location>
        <begin position="10"/>
        <end position="42"/>
    </location>
</feature>
<feature type="compositionally biased region" description="Acidic residues" evidence="4">
    <location>
        <begin position="149"/>
        <end position="166"/>
    </location>
</feature>
<dbReference type="GO" id="GO:0035556">
    <property type="term" value="P:intracellular signal transduction"/>
    <property type="evidence" value="ECO:0007669"/>
    <property type="project" value="TreeGrafter"/>
</dbReference>
<dbReference type="GeneID" id="27688810"/>
<dbReference type="GO" id="GO:0004674">
    <property type="term" value="F:protein serine/threonine kinase activity"/>
    <property type="evidence" value="ECO:0007669"/>
    <property type="project" value="TreeGrafter"/>
</dbReference>
<feature type="compositionally biased region" description="Basic and acidic residues" evidence="4">
    <location>
        <begin position="376"/>
        <end position="386"/>
    </location>
</feature>
<dbReference type="GO" id="GO:0045719">
    <property type="term" value="P:negative regulation of glycogen biosynthetic process"/>
    <property type="evidence" value="ECO:0007669"/>
    <property type="project" value="TreeGrafter"/>
</dbReference>
<protein>
    <submittedName>
        <fullName evidence="6">CAMK/CAMKL protein kinase</fullName>
    </submittedName>
</protein>
<keyword evidence="6" id="KW-0808">Transferase</keyword>
<feature type="compositionally biased region" description="Low complexity" evidence="4">
    <location>
        <begin position="61"/>
        <end position="78"/>
    </location>
</feature>
<dbReference type="OrthoDB" id="4062651at2759"/>
<name>A0A0L0HDH6_SPIPD</name>
<evidence type="ECO:0000313" key="6">
    <source>
        <dbReference type="EMBL" id="KNC99182.1"/>
    </source>
</evidence>
<dbReference type="VEuPathDB" id="FungiDB:SPPG_05437"/>
<feature type="compositionally biased region" description="Polar residues" evidence="4">
    <location>
        <begin position="182"/>
        <end position="193"/>
    </location>
</feature>
<feature type="compositionally biased region" description="Low complexity" evidence="4">
    <location>
        <begin position="394"/>
        <end position="409"/>
    </location>
</feature>
<feature type="domain" description="Protein kinase" evidence="5">
    <location>
        <begin position="238"/>
        <end position="622"/>
    </location>
</feature>
<dbReference type="PROSITE" id="PS50011">
    <property type="entry name" value="PROTEIN_KINASE_DOM"/>
    <property type="match status" value="1"/>
</dbReference>
<feature type="region of interest" description="Disordered" evidence="4">
    <location>
        <begin position="338"/>
        <end position="423"/>
    </location>
</feature>
<dbReference type="GO" id="GO:0005524">
    <property type="term" value="F:ATP binding"/>
    <property type="evidence" value="ECO:0007669"/>
    <property type="project" value="UniProtKB-UniRule"/>
</dbReference>
<evidence type="ECO:0000256" key="4">
    <source>
        <dbReference type="SAM" id="MobiDB-lite"/>
    </source>
</evidence>
<feature type="region of interest" description="Disordered" evidence="4">
    <location>
        <begin position="1"/>
        <end position="42"/>
    </location>
</feature>
<evidence type="ECO:0000259" key="5">
    <source>
        <dbReference type="PROSITE" id="PS50011"/>
    </source>
</evidence>
<dbReference type="GO" id="GO:0005829">
    <property type="term" value="C:cytosol"/>
    <property type="evidence" value="ECO:0007669"/>
    <property type="project" value="TreeGrafter"/>
</dbReference>
<organism evidence="6 7">
    <name type="scientific">Spizellomyces punctatus (strain DAOM BR117)</name>
    <dbReference type="NCBI Taxonomy" id="645134"/>
    <lineage>
        <taxon>Eukaryota</taxon>
        <taxon>Fungi</taxon>
        <taxon>Fungi incertae sedis</taxon>
        <taxon>Chytridiomycota</taxon>
        <taxon>Chytridiomycota incertae sedis</taxon>
        <taxon>Chytridiomycetes</taxon>
        <taxon>Spizellomycetales</taxon>
        <taxon>Spizellomycetaceae</taxon>
        <taxon>Spizellomyces</taxon>
    </lineage>
</organism>
<reference evidence="6 7" key="1">
    <citation type="submission" date="2009-08" db="EMBL/GenBank/DDBJ databases">
        <title>The Genome Sequence of Spizellomyces punctatus strain DAOM BR117.</title>
        <authorList>
            <consortium name="The Broad Institute Genome Sequencing Platform"/>
            <person name="Russ C."/>
            <person name="Cuomo C."/>
            <person name="Shea T."/>
            <person name="Young S.K."/>
            <person name="Zeng Q."/>
            <person name="Koehrsen M."/>
            <person name="Haas B."/>
            <person name="Borodovsky M."/>
            <person name="Guigo R."/>
            <person name="Alvarado L."/>
            <person name="Berlin A."/>
            <person name="Bochicchio J."/>
            <person name="Borenstein D."/>
            <person name="Chapman S."/>
            <person name="Chen Z."/>
            <person name="Engels R."/>
            <person name="Freedman E."/>
            <person name="Gellesch M."/>
            <person name="Goldberg J."/>
            <person name="Griggs A."/>
            <person name="Gujja S."/>
            <person name="Heiman D."/>
            <person name="Hepburn T."/>
            <person name="Howarth C."/>
            <person name="Jen D."/>
            <person name="Larson L."/>
            <person name="Lewis B."/>
            <person name="Mehta T."/>
            <person name="Park D."/>
            <person name="Pearson M."/>
            <person name="Roberts A."/>
            <person name="Saif S."/>
            <person name="Shenoy N."/>
            <person name="Sisk P."/>
            <person name="Stolte C."/>
            <person name="Sykes S."/>
            <person name="Thomson T."/>
            <person name="Walk T."/>
            <person name="White J."/>
            <person name="Yandava C."/>
            <person name="Burger G."/>
            <person name="Gray M.W."/>
            <person name="Holland P.W.H."/>
            <person name="King N."/>
            <person name="Lang F.B.F."/>
            <person name="Roger A.J."/>
            <person name="Ruiz-Trillo I."/>
            <person name="Lander E."/>
            <person name="Nusbaum C."/>
        </authorList>
    </citation>
    <scope>NUCLEOTIDE SEQUENCE [LARGE SCALE GENOMIC DNA]</scope>
    <source>
        <strain evidence="6 7">DAOM BR117</strain>
    </source>
</reference>